<feature type="coiled-coil region" evidence="5">
    <location>
        <begin position="121"/>
        <end position="148"/>
    </location>
</feature>
<evidence type="ECO:0000256" key="4">
    <source>
        <dbReference type="PROSITE-ProRule" id="PRU00335"/>
    </source>
</evidence>
<dbReference type="InterPro" id="IPR023772">
    <property type="entry name" value="DNA-bd_HTH_TetR-type_CS"/>
</dbReference>
<evidence type="ECO:0000256" key="2">
    <source>
        <dbReference type="ARBA" id="ARBA00023125"/>
    </source>
</evidence>
<proteinExistence type="predicted"/>
<keyword evidence="2 4" id="KW-0238">DNA-binding</keyword>
<comment type="caution">
    <text evidence="7">The sequence shown here is derived from an EMBL/GenBank/DDBJ whole genome shotgun (WGS) entry which is preliminary data.</text>
</comment>
<dbReference type="Pfam" id="PF17932">
    <property type="entry name" value="TetR_C_24"/>
    <property type="match status" value="1"/>
</dbReference>
<evidence type="ECO:0000259" key="6">
    <source>
        <dbReference type="PROSITE" id="PS50977"/>
    </source>
</evidence>
<dbReference type="PROSITE" id="PS50977">
    <property type="entry name" value="HTH_TETR_2"/>
    <property type="match status" value="1"/>
</dbReference>
<sequence length="237" mass="25956">MPTPTPCAVTPQAALLAAAAECFMERGYQATSIDDIARRLGATKGKVYHYFDSKADIFFAIHAHAMDALFEVIAPLRQAPVSAGERLYQMACAHVRTLIRTQPFQRAVAEGVHMHLRNTASEAEQDQIAALQRRRDAYEAQFLAVLEEGIEEGELYSDQPGLALKPMFGALNATINWYRARPDQPDAALDLLADRVAGMALAGLWIPTALRPNGLARQKRVEASAGVGAEHTFRKQA</sequence>
<evidence type="ECO:0000313" key="7">
    <source>
        <dbReference type="EMBL" id="MEY1662146.1"/>
    </source>
</evidence>
<dbReference type="InterPro" id="IPR041490">
    <property type="entry name" value="KstR2_TetR_C"/>
</dbReference>
<dbReference type="Proteomes" id="UP001562065">
    <property type="component" value="Unassembled WGS sequence"/>
</dbReference>
<keyword evidence="1" id="KW-0805">Transcription regulation</keyword>
<keyword evidence="3" id="KW-0804">Transcription</keyword>
<dbReference type="Gene3D" id="1.10.357.10">
    <property type="entry name" value="Tetracycline Repressor, domain 2"/>
    <property type="match status" value="1"/>
</dbReference>
<feature type="DNA-binding region" description="H-T-H motif" evidence="4">
    <location>
        <begin position="32"/>
        <end position="51"/>
    </location>
</feature>
<dbReference type="InterPro" id="IPR036271">
    <property type="entry name" value="Tet_transcr_reg_TetR-rel_C_sf"/>
</dbReference>
<protein>
    <submittedName>
        <fullName evidence="7">TetR family transcriptional regulator</fullName>
    </submittedName>
</protein>
<dbReference type="SUPFAM" id="SSF46689">
    <property type="entry name" value="Homeodomain-like"/>
    <property type="match status" value="1"/>
</dbReference>
<dbReference type="InterPro" id="IPR050109">
    <property type="entry name" value="HTH-type_TetR-like_transc_reg"/>
</dbReference>
<evidence type="ECO:0000256" key="3">
    <source>
        <dbReference type="ARBA" id="ARBA00023163"/>
    </source>
</evidence>
<organism evidence="7 8">
    <name type="scientific">Isoalcanivorax beigongshangi</name>
    <dbReference type="NCBI Taxonomy" id="3238810"/>
    <lineage>
        <taxon>Bacteria</taxon>
        <taxon>Pseudomonadati</taxon>
        <taxon>Pseudomonadota</taxon>
        <taxon>Gammaproteobacteria</taxon>
        <taxon>Oceanospirillales</taxon>
        <taxon>Alcanivoracaceae</taxon>
        <taxon>Isoalcanivorax</taxon>
    </lineage>
</organism>
<feature type="domain" description="HTH tetR-type" evidence="6">
    <location>
        <begin position="9"/>
        <end position="69"/>
    </location>
</feature>
<keyword evidence="8" id="KW-1185">Reference proteome</keyword>
<evidence type="ECO:0000256" key="1">
    <source>
        <dbReference type="ARBA" id="ARBA00023015"/>
    </source>
</evidence>
<dbReference type="PANTHER" id="PTHR30055:SF234">
    <property type="entry name" value="HTH-TYPE TRANSCRIPTIONAL REGULATOR BETI"/>
    <property type="match status" value="1"/>
</dbReference>
<gene>
    <name evidence="7" type="ORF">AB5I84_08305</name>
</gene>
<evidence type="ECO:0000256" key="5">
    <source>
        <dbReference type="SAM" id="Coils"/>
    </source>
</evidence>
<dbReference type="EMBL" id="JBGCUO010000001">
    <property type="protein sequence ID" value="MEY1662146.1"/>
    <property type="molecule type" value="Genomic_DNA"/>
</dbReference>
<keyword evidence="5" id="KW-0175">Coiled coil</keyword>
<dbReference type="Pfam" id="PF00440">
    <property type="entry name" value="TetR_N"/>
    <property type="match status" value="1"/>
</dbReference>
<dbReference type="PANTHER" id="PTHR30055">
    <property type="entry name" value="HTH-TYPE TRANSCRIPTIONAL REGULATOR RUTR"/>
    <property type="match status" value="1"/>
</dbReference>
<dbReference type="InterPro" id="IPR001647">
    <property type="entry name" value="HTH_TetR"/>
</dbReference>
<reference evidence="7 8" key="1">
    <citation type="submission" date="2024-07" db="EMBL/GenBank/DDBJ databases">
        <authorList>
            <person name="Ren Q."/>
        </authorList>
    </citation>
    <scope>NUCLEOTIDE SEQUENCE [LARGE SCALE GENOMIC DNA]</scope>
    <source>
        <strain evidence="7 8">REN37</strain>
    </source>
</reference>
<evidence type="ECO:0000313" key="8">
    <source>
        <dbReference type="Proteomes" id="UP001562065"/>
    </source>
</evidence>
<dbReference type="PRINTS" id="PR00455">
    <property type="entry name" value="HTHTETR"/>
</dbReference>
<dbReference type="RefSeq" id="WP_369455387.1">
    <property type="nucleotide sequence ID" value="NZ_JBGCUO010000001.1"/>
</dbReference>
<dbReference type="SUPFAM" id="SSF48498">
    <property type="entry name" value="Tetracyclin repressor-like, C-terminal domain"/>
    <property type="match status" value="1"/>
</dbReference>
<accession>A0ABV4AK42</accession>
<name>A0ABV4AK42_9GAMM</name>
<dbReference type="InterPro" id="IPR009057">
    <property type="entry name" value="Homeodomain-like_sf"/>
</dbReference>
<dbReference type="Gene3D" id="1.10.10.60">
    <property type="entry name" value="Homeodomain-like"/>
    <property type="match status" value="1"/>
</dbReference>
<dbReference type="PROSITE" id="PS01081">
    <property type="entry name" value="HTH_TETR_1"/>
    <property type="match status" value="1"/>
</dbReference>